<protein>
    <submittedName>
        <fullName evidence="7">Uncharacterized protein</fullName>
    </submittedName>
</protein>
<evidence type="ECO:0000259" key="5">
    <source>
        <dbReference type="Pfam" id="PF04542"/>
    </source>
</evidence>
<name>A0A3B1E4M8_9ZZZZ</name>
<evidence type="ECO:0000313" key="7">
    <source>
        <dbReference type="EMBL" id="VAX37587.1"/>
    </source>
</evidence>
<dbReference type="PANTHER" id="PTHR43133:SF51">
    <property type="entry name" value="RNA POLYMERASE SIGMA FACTOR"/>
    <property type="match status" value="1"/>
</dbReference>
<dbReference type="Gene3D" id="1.10.10.10">
    <property type="entry name" value="Winged helix-like DNA-binding domain superfamily/Winged helix DNA-binding domain"/>
    <property type="match status" value="1"/>
</dbReference>
<dbReference type="InterPro" id="IPR007627">
    <property type="entry name" value="RNA_pol_sigma70_r2"/>
</dbReference>
<evidence type="ECO:0000256" key="3">
    <source>
        <dbReference type="ARBA" id="ARBA00023082"/>
    </source>
</evidence>
<comment type="similarity">
    <text evidence="1">Belongs to the sigma-70 factor family. ECF subfamily.</text>
</comment>
<dbReference type="InterPro" id="IPR014284">
    <property type="entry name" value="RNA_pol_sigma-70_dom"/>
</dbReference>
<evidence type="ECO:0000256" key="4">
    <source>
        <dbReference type="ARBA" id="ARBA00023163"/>
    </source>
</evidence>
<dbReference type="InterPro" id="IPR013325">
    <property type="entry name" value="RNA_pol_sigma_r2"/>
</dbReference>
<dbReference type="PANTHER" id="PTHR43133">
    <property type="entry name" value="RNA POLYMERASE ECF-TYPE SIGMA FACTO"/>
    <property type="match status" value="1"/>
</dbReference>
<dbReference type="InterPro" id="IPR036388">
    <property type="entry name" value="WH-like_DNA-bd_sf"/>
</dbReference>
<dbReference type="AlphaFoldDB" id="A0A3B1E4M8"/>
<dbReference type="GO" id="GO:0006352">
    <property type="term" value="P:DNA-templated transcription initiation"/>
    <property type="evidence" value="ECO:0007669"/>
    <property type="project" value="InterPro"/>
</dbReference>
<keyword evidence="2" id="KW-0805">Transcription regulation</keyword>
<dbReference type="EMBL" id="UOGL01000134">
    <property type="protein sequence ID" value="VAX37587.1"/>
    <property type="molecule type" value="Genomic_DNA"/>
</dbReference>
<feature type="domain" description="RNA polymerase sigma factor 70 region 4 type 2" evidence="6">
    <location>
        <begin position="183"/>
        <end position="235"/>
    </location>
</feature>
<evidence type="ECO:0000259" key="6">
    <source>
        <dbReference type="Pfam" id="PF08281"/>
    </source>
</evidence>
<feature type="domain" description="RNA polymerase sigma-70 region 2" evidence="5">
    <location>
        <begin position="87"/>
        <end position="154"/>
    </location>
</feature>
<gene>
    <name evidence="7" type="ORF">MNBD_PLANCTO02-5</name>
</gene>
<dbReference type="Gene3D" id="1.10.1740.10">
    <property type="match status" value="1"/>
</dbReference>
<keyword evidence="4" id="KW-0804">Transcription</keyword>
<dbReference type="Pfam" id="PF04542">
    <property type="entry name" value="Sigma70_r2"/>
    <property type="match status" value="1"/>
</dbReference>
<dbReference type="InterPro" id="IPR039425">
    <property type="entry name" value="RNA_pol_sigma-70-like"/>
</dbReference>
<dbReference type="SUPFAM" id="SSF88659">
    <property type="entry name" value="Sigma3 and sigma4 domains of RNA polymerase sigma factors"/>
    <property type="match status" value="1"/>
</dbReference>
<evidence type="ECO:0000256" key="1">
    <source>
        <dbReference type="ARBA" id="ARBA00010641"/>
    </source>
</evidence>
<sequence length="250" mass="28434">MEKSTEALLYQVFNSSTEELSCVCPNAFPYNSLYVFCFFLKKPEKTIFFSGNNLFYSPFSNVRCSIYLLGQSKMGSIHFSESDAARLLMQHRQAIYSYIFACVRKHADAEDIFQDVSVAVVKSISKLQTEEGFFPWVREIAFRRVLDYFKTIKRENPVSPHVVAALADAAGVVEENCSLSRRREALLECMEKLPPYSQELVTLRYGDNGKSVGDIARGAGKTTKSVYSKLERIREILRNCISSTQNAEEF</sequence>
<dbReference type="GO" id="GO:0003677">
    <property type="term" value="F:DNA binding"/>
    <property type="evidence" value="ECO:0007669"/>
    <property type="project" value="InterPro"/>
</dbReference>
<dbReference type="Pfam" id="PF08281">
    <property type="entry name" value="Sigma70_r4_2"/>
    <property type="match status" value="1"/>
</dbReference>
<dbReference type="InterPro" id="IPR013324">
    <property type="entry name" value="RNA_pol_sigma_r3/r4-like"/>
</dbReference>
<dbReference type="GO" id="GO:0016987">
    <property type="term" value="F:sigma factor activity"/>
    <property type="evidence" value="ECO:0007669"/>
    <property type="project" value="UniProtKB-KW"/>
</dbReference>
<proteinExistence type="inferred from homology"/>
<accession>A0A3B1E4M8</accession>
<evidence type="ECO:0000256" key="2">
    <source>
        <dbReference type="ARBA" id="ARBA00023015"/>
    </source>
</evidence>
<keyword evidence="3" id="KW-0731">Sigma factor</keyword>
<reference evidence="7" key="1">
    <citation type="submission" date="2018-06" db="EMBL/GenBank/DDBJ databases">
        <authorList>
            <person name="Zhirakovskaya E."/>
        </authorList>
    </citation>
    <scope>NUCLEOTIDE SEQUENCE</scope>
</reference>
<dbReference type="InterPro" id="IPR013249">
    <property type="entry name" value="RNA_pol_sigma70_r4_t2"/>
</dbReference>
<dbReference type="SUPFAM" id="SSF88946">
    <property type="entry name" value="Sigma2 domain of RNA polymerase sigma factors"/>
    <property type="match status" value="1"/>
</dbReference>
<dbReference type="NCBIfam" id="TIGR02937">
    <property type="entry name" value="sigma70-ECF"/>
    <property type="match status" value="1"/>
</dbReference>
<organism evidence="7">
    <name type="scientific">hydrothermal vent metagenome</name>
    <dbReference type="NCBI Taxonomy" id="652676"/>
    <lineage>
        <taxon>unclassified sequences</taxon>
        <taxon>metagenomes</taxon>
        <taxon>ecological metagenomes</taxon>
    </lineage>
</organism>